<sequence length="48" mass="5638">MSSISRNRLPIDCDDRHNVAPAFIQRHYTLHLLCFQSEIEHLDVLFDA</sequence>
<name>A0A0E9W544_ANGAN</name>
<protein>
    <submittedName>
        <fullName evidence="1">Uncharacterized protein</fullName>
    </submittedName>
</protein>
<accession>A0A0E9W544</accession>
<reference evidence="1" key="1">
    <citation type="submission" date="2014-11" db="EMBL/GenBank/DDBJ databases">
        <authorList>
            <person name="Amaro Gonzalez C."/>
        </authorList>
    </citation>
    <scope>NUCLEOTIDE SEQUENCE</scope>
</reference>
<dbReference type="EMBL" id="GBXM01023105">
    <property type="protein sequence ID" value="JAH85472.1"/>
    <property type="molecule type" value="Transcribed_RNA"/>
</dbReference>
<evidence type="ECO:0000313" key="1">
    <source>
        <dbReference type="EMBL" id="JAH85472.1"/>
    </source>
</evidence>
<dbReference type="AlphaFoldDB" id="A0A0E9W544"/>
<proteinExistence type="predicted"/>
<reference evidence="1" key="2">
    <citation type="journal article" date="2015" name="Fish Shellfish Immunol.">
        <title>Early steps in the European eel (Anguilla anguilla)-Vibrio vulnificus interaction in the gills: Role of the RtxA13 toxin.</title>
        <authorList>
            <person name="Callol A."/>
            <person name="Pajuelo D."/>
            <person name="Ebbesson L."/>
            <person name="Teles M."/>
            <person name="MacKenzie S."/>
            <person name="Amaro C."/>
        </authorList>
    </citation>
    <scope>NUCLEOTIDE SEQUENCE</scope>
</reference>
<organism evidence="1">
    <name type="scientific">Anguilla anguilla</name>
    <name type="common">European freshwater eel</name>
    <name type="synonym">Muraena anguilla</name>
    <dbReference type="NCBI Taxonomy" id="7936"/>
    <lineage>
        <taxon>Eukaryota</taxon>
        <taxon>Metazoa</taxon>
        <taxon>Chordata</taxon>
        <taxon>Craniata</taxon>
        <taxon>Vertebrata</taxon>
        <taxon>Euteleostomi</taxon>
        <taxon>Actinopterygii</taxon>
        <taxon>Neopterygii</taxon>
        <taxon>Teleostei</taxon>
        <taxon>Anguilliformes</taxon>
        <taxon>Anguillidae</taxon>
        <taxon>Anguilla</taxon>
    </lineage>
</organism>